<comment type="subcellular location">
    <subcellularLocation>
        <location evidence="1">Nucleus</location>
    </subcellularLocation>
</comment>
<keyword evidence="7" id="KW-1185">Reference proteome</keyword>
<evidence type="ECO:0008006" key="8">
    <source>
        <dbReference type="Google" id="ProtNLM"/>
    </source>
</evidence>
<name>A0ABC8KR51_ERUVS</name>
<comment type="caution">
    <text evidence="6">The sequence shown here is derived from an EMBL/GenBank/DDBJ whole genome shotgun (WGS) entry which is preliminary data.</text>
</comment>
<dbReference type="EMBL" id="CAKOAT010305154">
    <property type="protein sequence ID" value="CAH8361373.1"/>
    <property type="molecule type" value="Genomic_DNA"/>
</dbReference>
<dbReference type="Proteomes" id="UP001642260">
    <property type="component" value="Unassembled WGS sequence"/>
</dbReference>
<gene>
    <name evidence="6" type="ORF">ERUC_LOCUS27129</name>
</gene>
<evidence type="ECO:0000256" key="3">
    <source>
        <dbReference type="ARBA" id="ARBA00023125"/>
    </source>
</evidence>
<dbReference type="PANTHER" id="PTHR31541">
    <property type="entry name" value="B3 DOMAIN PLANT PROTEIN-RELATED"/>
    <property type="match status" value="1"/>
</dbReference>
<evidence type="ECO:0000313" key="6">
    <source>
        <dbReference type="EMBL" id="CAH8361373.1"/>
    </source>
</evidence>
<organism evidence="6 7">
    <name type="scientific">Eruca vesicaria subsp. sativa</name>
    <name type="common">Garden rocket</name>
    <name type="synonym">Eruca sativa</name>
    <dbReference type="NCBI Taxonomy" id="29727"/>
    <lineage>
        <taxon>Eukaryota</taxon>
        <taxon>Viridiplantae</taxon>
        <taxon>Streptophyta</taxon>
        <taxon>Embryophyta</taxon>
        <taxon>Tracheophyta</taxon>
        <taxon>Spermatophyta</taxon>
        <taxon>Magnoliopsida</taxon>
        <taxon>eudicotyledons</taxon>
        <taxon>Gunneridae</taxon>
        <taxon>Pentapetalae</taxon>
        <taxon>rosids</taxon>
        <taxon>malvids</taxon>
        <taxon>Brassicales</taxon>
        <taxon>Brassicaceae</taxon>
        <taxon>Brassiceae</taxon>
        <taxon>Eruca</taxon>
    </lineage>
</organism>
<evidence type="ECO:0000256" key="4">
    <source>
        <dbReference type="ARBA" id="ARBA00023163"/>
    </source>
</evidence>
<dbReference type="InterPro" id="IPR003340">
    <property type="entry name" value="B3_DNA-bd"/>
</dbReference>
<dbReference type="InterPro" id="IPR015300">
    <property type="entry name" value="DNA-bd_pseudobarrel_sf"/>
</dbReference>
<reference evidence="6 7" key="1">
    <citation type="submission" date="2022-03" db="EMBL/GenBank/DDBJ databases">
        <authorList>
            <person name="Macdonald S."/>
            <person name="Ahmed S."/>
            <person name="Newling K."/>
        </authorList>
    </citation>
    <scope>NUCLEOTIDE SEQUENCE [LARGE SCALE GENOMIC DNA]</scope>
</reference>
<keyword evidence="3" id="KW-0238">DNA-binding</keyword>
<dbReference type="InterPro" id="IPR005508">
    <property type="entry name" value="At2g31720-like"/>
</dbReference>
<evidence type="ECO:0000256" key="1">
    <source>
        <dbReference type="ARBA" id="ARBA00004123"/>
    </source>
</evidence>
<sequence>MAVLGRCSKPIRRQLTKSDVKVDQNRLMLGQVQVEKNFLPFLEESDTLLGKEGIKVSVYGPDGKVHETMFKMWNEKTPVLTSGWNTFVKEYQLSMYCDFLTVLMFRHKETSEICVSIDFTRQHVVRQLSERISKIVFKVED</sequence>
<dbReference type="Pfam" id="PF03754">
    <property type="entry name" value="At2g31720-like"/>
    <property type="match status" value="1"/>
</dbReference>
<dbReference type="GO" id="GO:0003677">
    <property type="term" value="F:DNA binding"/>
    <property type="evidence" value="ECO:0007669"/>
    <property type="project" value="UniProtKB-KW"/>
</dbReference>
<keyword evidence="2" id="KW-0805">Transcription regulation</keyword>
<keyword evidence="4" id="KW-0804">Transcription</keyword>
<keyword evidence="5" id="KW-0539">Nucleus</keyword>
<evidence type="ECO:0000256" key="5">
    <source>
        <dbReference type="ARBA" id="ARBA00023242"/>
    </source>
</evidence>
<protein>
    <recommendedName>
        <fullName evidence="8">TF-B3 domain-containing protein</fullName>
    </recommendedName>
</protein>
<dbReference type="SUPFAM" id="SSF101936">
    <property type="entry name" value="DNA-binding pseudobarrel domain"/>
    <property type="match status" value="1"/>
</dbReference>
<dbReference type="GO" id="GO:0005634">
    <property type="term" value="C:nucleus"/>
    <property type="evidence" value="ECO:0007669"/>
    <property type="project" value="UniProtKB-SubCell"/>
</dbReference>
<dbReference type="AlphaFoldDB" id="A0ABC8KR51"/>
<dbReference type="CDD" id="cd10017">
    <property type="entry name" value="B3_DNA"/>
    <property type="match status" value="1"/>
</dbReference>
<proteinExistence type="predicted"/>
<evidence type="ECO:0000256" key="2">
    <source>
        <dbReference type="ARBA" id="ARBA00023015"/>
    </source>
</evidence>
<accession>A0ABC8KR51</accession>
<dbReference type="PANTHER" id="PTHR31541:SF42">
    <property type="entry name" value="TF-B3 DOMAIN-CONTAINING PROTEIN"/>
    <property type="match status" value="1"/>
</dbReference>
<dbReference type="Gene3D" id="2.40.330.10">
    <property type="entry name" value="DNA-binding pseudobarrel domain"/>
    <property type="match status" value="1"/>
</dbReference>
<evidence type="ECO:0000313" key="7">
    <source>
        <dbReference type="Proteomes" id="UP001642260"/>
    </source>
</evidence>